<dbReference type="RefSeq" id="WP_367778387.1">
    <property type="nucleotide sequence ID" value="NZ_JBFMIA010000002.1"/>
</dbReference>
<protein>
    <submittedName>
        <fullName evidence="1">Paeninodin family lasso peptide</fullName>
    </submittedName>
</protein>
<comment type="caution">
    <text evidence="1">The sequence shown here is derived from an EMBL/GenBank/DDBJ whole genome shotgun (WGS) entry which is preliminary data.</text>
</comment>
<dbReference type="NCBIfam" id="NF033524">
    <property type="entry name" value="lasso_PadeA_fam"/>
    <property type="match status" value="1"/>
</dbReference>
<gene>
    <name evidence="1" type="ORF">AB1471_04430</name>
</gene>
<keyword evidence="2" id="KW-1185">Reference proteome</keyword>
<name>A0ABV3Q277_9BACL</name>
<accession>A0ABV3Q277</accession>
<evidence type="ECO:0000313" key="2">
    <source>
        <dbReference type="Proteomes" id="UP001556040"/>
    </source>
</evidence>
<evidence type="ECO:0000313" key="1">
    <source>
        <dbReference type="EMBL" id="MEW9501049.1"/>
    </source>
</evidence>
<dbReference type="InterPro" id="IPR049825">
    <property type="entry name" value="Lasso_PadeA-like"/>
</dbReference>
<proteinExistence type="predicted"/>
<reference evidence="1 2" key="1">
    <citation type="journal article" date="1979" name="Int. J. Syst. Evol. Microbiol.">
        <title>Bacillus globisporus subsp. marinus subsp. nov.</title>
        <authorList>
            <person name="Liu H."/>
        </authorList>
    </citation>
    <scope>NUCLEOTIDE SEQUENCE [LARGE SCALE GENOMIC DNA]</scope>
    <source>
        <strain evidence="1 2">DSM 1297</strain>
    </source>
</reference>
<dbReference type="EMBL" id="JBFMIA010000002">
    <property type="protein sequence ID" value="MEW9501049.1"/>
    <property type="molecule type" value="Genomic_DNA"/>
</dbReference>
<sequence length="37" mass="4467">MVKKEWKKPEVELLNVQMTMDGRWPWPWRPGKPGEDS</sequence>
<dbReference type="Proteomes" id="UP001556040">
    <property type="component" value="Unassembled WGS sequence"/>
</dbReference>
<organism evidence="1 2">
    <name type="scientific">Jeotgalibacillus marinus</name>
    <dbReference type="NCBI Taxonomy" id="86667"/>
    <lineage>
        <taxon>Bacteria</taxon>
        <taxon>Bacillati</taxon>
        <taxon>Bacillota</taxon>
        <taxon>Bacilli</taxon>
        <taxon>Bacillales</taxon>
        <taxon>Caryophanaceae</taxon>
        <taxon>Jeotgalibacillus</taxon>
    </lineage>
</organism>